<dbReference type="EMBL" id="BMAU01021369">
    <property type="protein sequence ID" value="GFY24265.1"/>
    <property type="molecule type" value="Genomic_DNA"/>
</dbReference>
<name>A0A8X6VXK5_TRICX</name>
<comment type="caution">
    <text evidence="2">The sequence shown here is derived from an EMBL/GenBank/DDBJ whole genome shotgun (WGS) entry which is preliminary data.</text>
</comment>
<sequence length="89" mass="10337">MKVGMPVFHDATSTLVDFFNNVRGSISTPGFDIYSGFEMFSHFQMRSLEFPVQTESRLTTEENPHQSSSSGQDRCSRYWLRRRRLAIII</sequence>
<gene>
    <name evidence="2" type="ORF">TNCV_1013141</name>
</gene>
<protein>
    <submittedName>
        <fullName evidence="2">Uncharacterized protein</fullName>
    </submittedName>
</protein>
<reference evidence="2" key="1">
    <citation type="submission" date="2020-08" db="EMBL/GenBank/DDBJ databases">
        <title>Multicomponent nature underlies the extraordinary mechanical properties of spider dragline silk.</title>
        <authorList>
            <person name="Kono N."/>
            <person name="Nakamura H."/>
            <person name="Mori M."/>
            <person name="Yoshida Y."/>
            <person name="Ohtoshi R."/>
            <person name="Malay A.D."/>
            <person name="Moran D.A.P."/>
            <person name="Tomita M."/>
            <person name="Numata K."/>
            <person name="Arakawa K."/>
        </authorList>
    </citation>
    <scope>NUCLEOTIDE SEQUENCE</scope>
</reference>
<dbReference type="AlphaFoldDB" id="A0A8X6VXK5"/>
<evidence type="ECO:0000313" key="2">
    <source>
        <dbReference type="EMBL" id="GFY24265.1"/>
    </source>
</evidence>
<accession>A0A8X6VXK5</accession>
<keyword evidence="3" id="KW-1185">Reference proteome</keyword>
<evidence type="ECO:0000313" key="3">
    <source>
        <dbReference type="Proteomes" id="UP000887159"/>
    </source>
</evidence>
<proteinExistence type="predicted"/>
<dbReference type="Proteomes" id="UP000887159">
    <property type="component" value="Unassembled WGS sequence"/>
</dbReference>
<organism evidence="2 3">
    <name type="scientific">Trichonephila clavipes</name>
    <name type="common">Golden silk orbweaver</name>
    <name type="synonym">Nephila clavipes</name>
    <dbReference type="NCBI Taxonomy" id="2585209"/>
    <lineage>
        <taxon>Eukaryota</taxon>
        <taxon>Metazoa</taxon>
        <taxon>Ecdysozoa</taxon>
        <taxon>Arthropoda</taxon>
        <taxon>Chelicerata</taxon>
        <taxon>Arachnida</taxon>
        <taxon>Araneae</taxon>
        <taxon>Araneomorphae</taxon>
        <taxon>Entelegynae</taxon>
        <taxon>Araneoidea</taxon>
        <taxon>Nephilidae</taxon>
        <taxon>Trichonephila</taxon>
    </lineage>
</organism>
<feature type="region of interest" description="Disordered" evidence="1">
    <location>
        <begin position="54"/>
        <end position="74"/>
    </location>
</feature>
<evidence type="ECO:0000256" key="1">
    <source>
        <dbReference type="SAM" id="MobiDB-lite"/>
    </source>
</evidence>